<keyword evidence="1" id="KW-1133">Transmembrane helix</keyword>
<evidence type="ECO:0000256" key="1">
    <source>
        <dbReference type="SAM" id="Phobius"/>
    </source>
</evidence>
<name>A0A327KA40_9BRAD</name>
<comment type="caution">
    <text evidence="2">The sequence shown here is derived from an EMBL/GenBank/DDBJ whole genome shotgun (WGS) entry which is preliminary data.</text>
</comment>
<dbReference type="EMBL" id="WNKV01000007">
    <property type="protein sequence ID" value="MTW16775.1"/>
    <property type="molecule type" value="Genomic_DNA"/>
</dbReference>
<protein>
    <submittedName>
        <fullName evidence="2">Uncharacterized protein</fullName>
    </submittedName>
</protein>
<sequence length="66" mass="7517">MDENTQKLVVVDLRIPFFRLVFFLVKLSLAAIPAAFILAALAFVLSALLNVLFGGHMDMFMRRWSM</sequence>
<dbReference type="Proteomes" id="UP000438991">
    <property type="component" value="Unassembled WGS sequence"/>
</dbReference>
<evidence type="ECO:0000313" key="2">
    <source>
        <dbReference type="EMBL" id="MTW16775.1"/>
    </source>
</evidence>
<proteinExistence type="predicted"/>
<organism evidence="2 3">
    <name type="scientific">Rhodoplanes serenus</name>
    <dbReference type="NCBI Taxonomy" id="200615"/>
    <lineage>
        <taxon>Bacteria</taxon>
        <taxon>Pseudomonadati</taxon>
        <taxon>Pseudomonadota</taxon>
        <taxon>Alphaproteobacteria</taxon>
        <taxon>Hyphomicrobiales</taxon>
        <taxon>Nitrobacteraceae</taxon>
        <taxon>Rhodoplanes</taxon>
    </lineage>
</organism>
<reference evidence="2 3" key="1">
    <citation type="submission" date="2019-11" db="EMBL/GenBank/DDBJ databases">
        <title>Whole-genome sequence of Rhodoplanes serenus DSM 18633, type strain.</title>
        <authorList>
            <person name="Kyndt J.A."/>
            <person name="Meyer T.E."/>
        </authorList>
    </citation>
    <scope>NUCLEOTIDE SEQUENCE [LARGE SCALE GENOMIC DNA]</scope>
    <source>
        <strain evidence="2 3">DSM 18633</strain>
    </source>
</reference>
<accession>A0A327KA40</accession>
<keyword evidence="1" id="KW-0472">Membrane</keyword>
<keyword evidence="1" id="KW-0812">Transmembrane</keyword>
<evidence type="ECO:0000313" key="3">
    <source>
        <dbReference type="Proteomes" id="UP000438991"/>
    </source>
</evidence>
<dbReference type="RefSeq" id="WP_111384181.1">
    <property type="nucleotide sequence ID" value="NZ_NPEW01000028.1"/>
</dbReference>
<gene>
    <name evidence="2" type="ORF">GJ689_11225</name>
</gene>
<dbReference type="AlphaFoldDB" id="A0A327KA40"/>
<feature type="transmembrane region" description="Helical" evidence="1">
    <location>
        <begin position="20"/>
        <end position="53"/>
    </location>
</feature>